<accession>A0A842AFM5</accession>
<dbReference type="GO" id="GO:0003677">
    <property type="term" value="F:DNA binding"/>
    <property type="evidence" value="ECO:0007669"/>
    <property type="project" value="UniProtKB-KW"/>
</dbReference>
<dbReference type="SUPFAM" id="SSF47413">
    <property type="entry name" value="lambda repressor-like DNA-binding domains"/>
    <property type="match status" value="1"/>
</dbReference>
<protein>
    <submittedName>
        <fullName evidence="3">Helix-turn-helix transcriptional regulator</fullName>
    </submittedName>
</protein>
<feature type="domain" description="HTH cro/C1-type" evidence="2">
    <location>
        <begin position="14"/>
        <end position="68"/>
    </location>
</feature>
<dbReference type="AlphaFoldDB" id="A0A842AFM5"/>
<dbReference type="InterPro" id="IPR001387">
    <property type="entry name" value="Cro/C1-type_HTH"/>
</dbReference>
<dbReference type="PROSITE" id="PS50943">
    <property type="entry name" value="HTH_CROC1"/>
    <property type="match status" value="1"/>
</dbReference>
<dbReference type="SMART" id="SM00530">
    <property type="entry name" value="HTH_XRE"/>
    <property type="match status" value="1"/>
</dbReference>
<evidence type="ECO:0000313" key="4">
    <source>
        <dbReference type="Proteomes" id="UP000574104"/>
    </source>
</evidence>
<organism evidence="3 4">
    <name type="scientific">Listeria booriae</name>
    <dbReference type="NCBI Taxonomy" id="1552123"/>
    <lineage>
        <taxon>Bacteria</taxon>
        <taxon>Bacillati</taxon>
        <taxon>Bacillota</taxon>
        <taxon>Bacilli</taxon>
        <taxon>Bacillales</taxon>
        <taxon>Listeriaceae</taxon>
        <taxon>Listeria</taxon>
    </lineage>
</organism>
<dbReference type="EMBL" id="JAARSH010000002">
    <property type="protein sequence ID" value="MBC1615362.1"/>
    <property type="molecule type" value="Genomic_DNA"/>
</dbReference>
<dbReference type="InterPro" id="IPR010982">
    <property type="entry name" value="Lambda_DNA-bd_dom_sf"/>
</dbReference>
<dbReference type="PANTHER" id="PTHR46558:SF4">
    <property type="entry name" value="DNA-BIDING PHAGE PROTEIN"/>
    <property type="match status" value="1"/>
</dbReference>
<dbReference type="CDD" id="cd00093">
    <property type="entry name" value="HTH_XRE"/>
    <property type="match status" value="1"/>
</dbReference>
<comment type="caution">
    <text evidence="3">The sequence shown here is derived from an EMBL/GenBank/DDBJ whole genome shotgun (WGS) entry which is preliminary data.</text>
</comment>
<evidence type="ECO:0000259" key="2">
    <source>
        <dbReference type="PROSITE" id="PS50943"/>
    </source>
</evidence>
<dbReference type="Pfam" id="PF01381">
    <property type="entry name" value="HTH_3"/>
    <property type="match status" value="1"/>
</dbReference>
<evidence type="ECO:0000313" key="3">
    <source>
        <dbReference type="EMBL" id="MBC1615362.1"/>
    </source>
</evidence>
<proteinExistence type="predicted"/>
<reference evidence="3 4" key="1">
    <citation type="submission" date="2020-03" db="EMBL/GenBank/DDBJ databases">
        <title>Soil Listeria distribution.</title>
        <authorList>
            <person name="Liao J."/>
            <person name="Wiedmann M."/>
        </authorList>
    </citation>
    <scope>NUCLEOTIDE SEQUENCE [LARGE SCALE GENOMIC DNA]</scope>
    <source>
        <strain evidence="3 4">FSL L7-1299</strain>
    </source>
</reference>
<gene>
    <name evidence="3" type="ORF">HB904_04135</name>
</gene>
<dbReference type="Gene3D" id="1.10.260.40">
    <property type="entry name" value="lambda repressor-like DNA-binding domains"/>
    <property type="match status" value="1"/>
</dbReference>
<sequence length="87" mass="9868">MINEKIPAYAKQTLKSLRVRSGYSQSEAAESLGITAITLRKLEKDSSDITYDMMNKTSQLYVCPIDYIFFGNNTAFSVMLEKEKECV</sequence>
<evidence type="ECO:0000256" key="1">
    <source>
        <dbReference type="ARBA" id="ARBA00023125"/>
    </source>
</evidence>
<dbReference type="PANTHER" id="PTHR46558">
    <property type="entry name" value="TRACRIPTIONAL REGULATORY PROTEIN-RELATED-RELATED"/>
    <property type="match status" value="1"/>
</dbReference>
<dbReference type="Proteomes" id="UP000574104">
    <property type="component" value="Unassembled WGS sequence"/>
</dbReference>
<dbReference type="RefSeq" id="WP_185434256.1">
    <property type="nucleotide sequence ID" value="NZ_JAARSH010000002.1"/>
</dbReference>
<name>A0A842AFM5_9LIST</name>
<keyword evidence="1" id="KW-0238">DNA-binding</keyword>